<dbReference type="Gene3D" id="2.70.50.70">
    <property type="match status" value="1"/>
</dbReference>
<dbReference type="Proteomes" id="UP001283341">
    <property type="component" value="Unassembled WGS sequence"/>
</dbReference>
<sequence>MTTAVAFLGIFALSANAHMIMNNPYPYNFHTSTPLVQVNPLGPSSPFPCQGLSSVEQVTTLTAGQTQLVEFTGGAQHGGGSCQFSLSYDGPGADKSKWKTIYTLIGGCPVSAAGNLPAAAPDQDGRADSPHCGNDSGTECIRQFNIPLPKGLKNGNATFAWSWFNKMGNREMYNVCAPVTITGGSNDTAFVDSLPSMFVANVPGECTTGQGVLNIPNPGKFGKVLEEPAAGSEGSCEKAAGTPTFEVSDGSSSGGGNPTAPPPPAQPSSPPVAVVPPPPPAVQPPPPSGFTTLTSRPVATPPAAAPAAPTQVGGAGSRAGTGAGSGLGSGKGDKQACSPDGSVVCINSSSFGLCDHGYAVPQALGPGTTCSNGKITRHRRRVVLF</sequence>
<feature type="compositionally biased region" description="Pro residues" evidence="1">
    <location>
        <begin position="259"/>
        <end position="288"/>
    </location>
</feature>
<protein>
    <recommendedName>
        <fullName evidence="5">Lytic polysaccharide monooxygenase</fullName>
    </recommendedName>
</protein>
<dbReference type="PANTHER" id="PTHR36182:SF2">
    <property type="entry name" value="LYTIC POLYSACCHARIDE MONOOXYGENASE"/>
    <property type="match status" value="1"/>
</dbReference>
<dbReference type="AlphaFoldDB" id="A0AAE0M1L1"/>
<reference evidence="3" key="2">
    <citation type="submission" date="2023-06" db="EMBL/GenBank/DDBJ databases">
        <authorList>
            <consortium name="Lawrence Berkeley National Laboratory"/>
            <person name="Haridas S."/>
            <person name="Hensen N."/>
            <person name="Bonometti L."/>
            <person name="Westerberg I."/>
            <person name="Brannstrom I.O."/>
            <person name="Guillou S."/>
            <person name="Cros-Aarteil S."/>
            <person name="Calhoun S."/>
            <person name="Kuo A."/>
            <person name="Mondo S."/>
            <person name="Pangilinan J."/>
            <person name="Riley R."/>
            <person name="Labutti K."/>
            <person name="Andreopoulos B."/>
            <person name="Lipzen A."/>
            <person name="Chen C."/>
            <person name="Yanf M."/>
            <person name="Daum C."/>
            <person name="Ng V."/>
            <person name="Clum A."/>
            <person name="Steindorff A."/>
            <person name="Ohm R."/>
            <person name="Martin F."/>
            <person name="Silar P."/>
            <person name="Natvig D."/>
            <person name="Lalanne C."/>
            <person name="Gautier V."/>
            <person name="Ament-Velasquez S.L."/>
            <person name="Kruys A."/>
            <person name="Hutchinson M.I."/>
            <person name="Powell A.J."/>
            <person name="Barry K."/>
            <person name="Miller A.N."/>
            <person name="Grigoriev I.V."/>
            <person name="Debuchy R."/>
            <person name="Gladieux P."/>
            <person name="Thoren M.H."/>
            <person name="Johannesson H."/>
        </authorList>
    </citation>
    <scope>NUCLEOTIDE SEQUENCE</scope>
    <source>
        <strain evidence="3">CBS 118394</strain>
    </source>
</reference>
<feature type="compositionally biased region" description="Gly residues" evidence="1">
    <location>
        <begin position="313"/>
        <end position="330"/>
    </location>
</feature>
<evidence type="ECO:0008006" key="5">
    <source>
        <dbReference type="Google" id="ProtNLM"/>
    </source>
</evidence>
<dbReference type="PANTHER" id="PTHR36182">
    <property type="entry name" value="PROTEIN, PUTATIVE (AFU_ORTHOLOGUE AFUA_6G10930)-RELATED"/>
    <property type="match status" value="1"/>
</dbReference>
<organism evidence="3 4">
    <name type="scientific">Apodospora peruviana</name>
    <dbReference type="NCBI Taxonomy" id="516989"/>
    <lineage>
        <taxon>Eukaryota</taxon>
        <taxon>Fungi</taxon>
        <taxon>Dikarya</taxon>
        <taxon>Ascomycota</taxon>
        <taxon>Pezizomycotina</taxon>
        <taxon>Sordariomycetes</taxon>
        <taxon>Sordariomycetidae</taxon>
        <taxon>Sordariales</taxon>
        <taxon>Lasiosphaeriaceae</taxon>
        <taxon>Apodospora</taxon>
    </lineage>
</organism>
<evidence type="ECO:0000256" key="1">
    <source>
        <dbReference type="SAM" id="MobiDB-lite"/>
    </source>
</evidence>
<keyword evidence="4" id="KW-1185">Reference proteome</keyword>
<evidence type="ECO:0000313" key="4">
    <source>
        <dbReference type="Proteomes" id="UP001283341"/>
    </source>
</evidence>
<feature type="signal peptide" evidence="2">
    <location>
        <begin position="1"/>
        <end position="17"/>
    </location>
</feature>
<accession>A0AAE0M1L1</accession>
<comment type="caution">
    <text evidence="3">The sequence shown here is derived from an EMBL/GenBank/DDBJ whole genome shotgun (WGS) entry which is preliminary data.</text>
</comment>
<dbReference type="EMBL" id="JAUEDM010000005">
    <property type="protein sequence ID" value="KAK3315767.1"/>
    <property type="molecule type" value="Genomic_DNA"/>
</dbReference>
<evidence type="ECO:0000256" key="2">
    <source>
        <dbReference type="SAM" id="SignalP"/>
    </source>
</evidence>
<feature type="chain" id="PRO_5042044174" description="Lytic polysaccharide monooxygenase" evidence="2">
    <location>
        <begin position="18"/>
        <end position="385"/>
    </location>
</feature>
<feature type="region of interest" description="Disordered" evidence="1">
    <location>
        <begin position="224"/>
        <end position="338"/>
    </location>
</feature>
<evidence type="ECO:0000313" key="3">
    <source>
        <dbReference type="EMBL" id="KAK3315767.1"/>
    </source>
</evidence>
<reference evidence="3" key="1">
    <citation type="journal article" date="2023" name="Mol. Phylogenet. Evol.">
        <title>Genome-scale phylogeny and comparative genomics of the fungal order Sordariales.</title>
        <authorList>
            <person name="Hensen N."/>
            <person name="Bonometti L."/>
            <person name="Westerberg I."/>
            <person name="Brannstrom I.O."/>
            <person name="Guillou S."/>
            <person name="Cros-Aarteil S."/>
            <person name="Calhoun S."/>
            <person name="Haridas S."/>
            <person name="Kuo A."/>
            <person name="Mondo S."/>
            <person name="Pangilinan J."/>
            <person name="Riley R."/>
            <person name="LaButti K."/>
            <person name="Andreopoulos B."/>
            <person name="Lipzen A."/>
            <person name="Chen C."/>
            <person name="Yan M."/>
            <person name="Daum C."/>
            <person name="Ng V."/>
            <person name="Clum A."/>
            <person name="Steindorff A."/>
            <person name="Ohm R.A."/>
            <person name="Martin F."/>
            <person name="Silar P."/>
            <person name="Natvig D.O."/>
            <person name="Lalanne C."/>
            <person name="Gautier V."/>
            <person name="Ament-Velasquez S.L."/>
            <person name="Kruys A."/>
            <person name="Hutchinson M.I."/>
            <person name="Powell A.J."/>
            <person name="Barry K."/>
            <person name="Miller A.N."/>
            <person name="Grigoriev I.V."/>
            <person name="Debuchy R."/>
            <person name="Gladieux P."/>
            <person name="Hiltunen Thoren M."/>
            <person name="Johannesson H."/>
        </authorList>
    </citation>
    <scope>NUCLEOTIDE SEQUENCE</scope>
    <source>
        <strain evidence="3">CBS 118394</strain>
    </source>
</reference>
<keyword evidence="2" id="KW-0732">Signal</keyword>
<proteinExistence type="predicted"/>
<gene>
    <name evidence="3" type="ORF">B0H66DRAFT_480169</name>
</gene>
<name>A0AAE0M1L1_9PEZI</name>